<name>A0A5B8J779_9ACTN</name>
<protein>
    <submittedName>
        <fullName evidence="2">Uncharacterized protein</fullName>
    </submittedName>
</protein>
<keyword evidence="3" id="KW-1185">Reference proteome</keyword>
<dbReference type="Proteomes" id="UP000320580">
    <property type="component" value="Chromosome"/>
</dbReference>
<dbReference type="KEGG" id="sqz:FQU76_15245"/>
<gene>
    <name evidence="2" type="ORF">FQU76_15245</name>
</gene>
<feature type="compositionally biased region" description="Pro residues" evidence="1">
    <location>
        <begin position="92"/>
        <end position="107"/>
    </location>
</feature>
<feature type="compositionally biased region" description="Basic and acidic residues" evidence="1">
    <location>
        <begin position="138"/>
        <end position="157"/>
    </location>
</feature>
<organism evidence="2 3">
    <name type="scientific">Streptomyces qinzhouensis</name>
    <dbReference type="NCBI Taxonomy" id="2599401"/>
    <lineage>
        <taxon>Bacteria</taxon>
        <taxon>Bacillati</taxon>
        <taxon>Actinomycetota</taxon>
        <taxon>Actinomycetes</taxon>
        <taxon>Kitasatosporales</taxon>
        <taxon>Streptomycetaceae</taxon>
        <taxon>Streptomyces</taxon>
    </lineage>
</organism>
<feature type="region of interest" description="Disordered" evidence="1">
    <location>
        <begin position="36"/>
        <end position="172"/>
    </location>
</feature>
<reference evidence="2 3" key="1">
    <citation type="submission" date="2019-07" db="EMBL/GenBank/DDBJ databases">
        <authorList>
            <person name="Zhu P."/>
        </authorList>
    </citation>
    <scope>NUCLEOTIDE SEQUENCE [LARGE SCALE GENOMIC DNA]</scope>
    <source>
        <strain evidence="2 3">SSL-25</strain>
    </source>
</reference>
<feature type="region of interest" description="Disordered" evidence="1">
    <location>
        <begin position="1"/>
        <end position="24"/>
    </location>
</feature>
<feature type="compositionally biased region" description="Pro residues" evidence="1">
    <location>
        <begin position="115"/>
        <end position="132"/>
    </location>
</feature>
<feature type="compositionally biased region" description="Low complexity" evidence="1">
    <location>
        <begin position="43"/>
        <end position="76"/>
    </location>
</feature>
<dbReference type="AlphaFoldDB" id="A0A5B8J779"/>
<sequence length="172" mass="17592">MRTAWVGPLRSGTSGLGDTAAFNPRGRRTVREACGASRTVVSGRGSVRPPVRTGVRGVGRSRAGPGAGRAPYPYGSRPAPEPRTCRRTGPNLPAPPRTPGPPGPPPYGCRIGSVPHPPGPAPGRSPAVPHPPRTAAEQNERGANEERTGPGTGRERAGNGPGTDGRRGGKAD</sequence>
<evidence type="ECO:0000313" key="2">
    <source>
        <dbReference type="EMBL" id="QDY77655.1"/>
    </source>
</evidence>
<dbReference type="EMBL" id="CP042266">
    <property type="protein sequence ID" value="QDY77655.1"/>
    <property type="molecule type" value="Genomic_DNA"/>
</dbReference>
<evidence type="ECO:0000256" key="1">
    <source>
        <dbReference type="SAM" id="MobiDB-lite"/>
    </source>
</evidence>
<proteinExistence type="predicted"/>
<accession>A0A5B8J779</accession>
<evidence type="ECO:0000313" key="3">
    <source>
        <dbReference type="Proteomes" id="UP000320580"/>
    </source>
</evidence>